<evidence type="ECO:0000313" key="2">
    <source>
        <dbReference type="EMBL" id="AYD87375.1"/>
    </source>
</evidence>
<keyword evidence="3" id="KW-1185">Reference proteome</keyword>
<feature type="transmembrane region" description="Helical" evidence="1">
    <location>
        <begin position="40"/>
        <end position="61"/>
    </location>
</feature>
<keyword evidence="1" id="KW-0472">Membrane</keyword>
<reference evidence="2 3" key="1">
    <citation type="submission" date="2018-08" db="EMBL/GenBank/DDBJ databases">
        <authorList>
            <person name="Preder H."/>
            <person name="Servin-Meza L.A."/>
            <person name="Bonilla J.A."/>
            <person name="Klyczek K."/>
            <person name="Garlena R.A."/>
            <person name="Russell D.A."/>
            <person name="Pope W.H."/>
            <person name="Jacobs-Sera D."/>
            <person name="Hatfull G.F."/>
        </authorList>
    </citation>
    <scope>NUCLEOTIDE SEQUENCE [LARGE SCALE GENOMIC DNA]</scope>
</reference>
<dbReference type="EMBL" id="MH825712">
    <property type="protein sequence ID" value="AYD87375.1"/>
    <property type="molecule type" value="Genomic_DNA"/>
</dbReference>
<protein>
    <submittedName>
        <fullName evidence="2">Uncharacterized protein</fullName>
    </submittedName>
</protein>
<accession>A0A386KP61</accession>
<keyword evidence="1" id="KW-1133">Transmembrane helix</keyword>
<sequence>MLELIWTSLALAVVHAVGEEGGTPQNGTLVIDLLNMQWWQALGAFIAALGISPAPWLLGLATGKIQFTSTADAAHARELAAREKAYEDQLAQMEKYHGTVVAQKDERYDDLVRTNARNIEVADQQKARGDKLEDALTQAAVVIEQNSHVLLELKQSAEEVTPGG</sequence>
<keyword evidence="1" id="KW-0812">Transmembrane</keyword>
<gene>
    <name evidence="2" type="primary">80</name>
    <name evidence="2" type="ORF">SEA_VALENTINIPUFF_80</name>
</gene>
<evidence type="ECO:0000256" key="1">
    <source>
        <dbReference type="SAM" id="Phobius"/>
    </source>
</evidence>
<proteinExistence type="predicted"/>
<organism evidence="2 3">
    <name type="scientific">Microbacterium phage ValentiniPuff</name>
    <dbReference type="NCBI Taxonomy" id="2315705"/>
    <lineage>
        <taxon>Viruses</taxon>
        <taxon>Duplodnaviria</taxon>
        <taxon>Heunggongvirae</taxon>
        <taxon>Uroviricota</taxon>
        <taxon>Caudoviricetes</taxon>
        <taxon>Valentinivirus</taxon>
        <taxon>Valentinivirus valentinipuff</taxon>
    </lineage>
</organism>
<dbReference type="Proteomes" id="UP000281993">
    <property type="component" value="Segment"/>
</dbReference>
<name>A0A386KP61_9CAUD</name>
<evidence type="ECO:0000313" key="3">
    <source>
        <dbReference type="Proteomes" id="UP000281993"/>
    </source>
</evidence>